<protein>
    <recommendedName>
        <fullName evidence="3">Mitochondrial glycoprotein</fullName>
    </recommendedName>
</protein>
<dbReference type="PANTHER" id="PTHR10826">
    <property type="entry name" value="COMPLEMENT COMPONENT 1"/>
    <property type="match status" value="1"/>
</dbReference>
<dbReference type="InterPro" id="IPR003428">
    <property type="entry name" value="MAM33"/>
</dbReference>
<comment type="caution">
    <text evidence="1">The sequence shown here is derived from an EMBL/GenBank/DDBJ whole genome shotgun (WGS) entry which is preliminary data.</text>
</comment>
<dbReference type="FunFam" id="3.10.280.10:FF:000006">
    <property type="entry name" value="Mitochondrial glycoprotein, expressed"/>
    <property type="match status" value="1"/>
</dbReference>
<proteinExistence type="predicted"/>
<dbReference type="Proteomes" id="UP000249390">
    <property type="component" value="Unassembled WGS sequence"/>
</dbReference>
<name>A0A328E383_9ASTE</name>
<sequence>MGAEMARATALLRAASKAIRDSYLLKALQSEINHELSSPRPSQNDEHSSSGDFAIEWDSQNSQDILLRRRFESGEEVALSAMLSVDTVCMEDEYVMYPREALVKVCLKKPGLSSILQFDCRAIRDCDGELNFQIDNAHYLKSASSPDSSAYRGPSFSSLDPQLQTEFLQYLQAKGIDKKFLSFLVVHLHNKEQGQYVNWLHRMKDMVVSGTPK</sequence>
<dbReference type="GO" id="GO:0005759">
    <property type="term" value="C:mitochondrial matrix"/>
    <property type="evidence" value="ECO:0007669"/>
    <property type="project" value="InterPro"/>
</dbReference>
<organism evidence="1 2">
    <name type="scientific">Cuscuta australis</name>
    <dbReference type="NCBI Taxonomy" id="267555"/>
    <lineage>
        <taxon>Eukaryota</taxon>
        <taxon>Viridiplantae</taxon>
        <taxon>Streptophyta</taxon>
        <taxon>Embryophyta</taxon>
        <taxon>Tracheophyta</taxon>
        <taxon>Spermatophyta</taxon>
        <taxon>Magnoliopsida</taxon>
        <taxon>eudicotyledons</taxon>
        <taxon>Gunneridae</taxon>
        <taxon>Pentapetalae</taxon>
        <taxon>asterids</taxon>
        <taxon>lamiids</taxon>
        <taxon>Solanales</taxon>
        <taxon>Convolvulaceae</taxon>
        <taxon>Cuscuteae</taxon>
        <taxon>Cuscuta</taxon>
        <taxon>Cuscuta subgen. Grammica</taxon>
        <taxon>Cuscuta sect. Cleistogrammica</taxon>
    </lineage>
</organism>
<dbReference type="InterPro" id="IPR036561">
    <property type="entry name" value="MAM33_sf"/>
</dbReference>
<evidence type="ECO:0000313" key="1">
    <source>
        <dbReference type="EMBL" id="RAL51866.1"/>
    </source>
</evidence>
<dbReference type="EMBL" id="NQVE01000046">
    <property type="protein sequence ID" value="RAL51866.1"/>
    <property type="molecule type" value="Genomic_DNA"/>
</dbReference>
<evidence type="ECO:0000313" key="2">
    <source>
        <dbReference type="Proteomes" id="UP000249390"/>
    </source>
</evidence>
<reference evidence="1 2" key="1">
    <citation type="submission" date="2018-06" db="EMBL/GenBank/DDBJ databases">
        <title>The Genome of Cuscuta australis (Dodder) Provides Insight into the Evolution of Plant Parasitism.</title>
        <authorList>
            <person name="Liu H."/>
        </authorList>
    </citation>
    <scope>NUCLEOTIDE SEQUENCE [LARGE SCALE GENOMIC DNA]</scope>
    <source>
        <strain evidence="2">cv. Yunnan</strain>
        <tissue evidence="1">Vines</tissue>
    </source>
</reference>
<keyword evidence="2" id="KW-1185">Reference proteome</keyword>
<dbReference type="Pfam" id="PF02330">
    <property type="entry name" value="MAM33"/>
    <property type="match status" value="1"/>
</dbReference>
<accession>A0A328E383</accession>
<evidence type="ECO:0008006" key="3">
    <source>
        <dbReference type="Google" id="ProtNLM"/>
    </source>
</evidence>
<gene>
    <name evidence="1" type="ORF">DM860_010584</name>
</gene>
<dbReference type="SUPFAM" id="SSF54529">
    <property type="entry name" value="Mitochondrial glycoprotein MAM33-like"/>
    <property type="match status" value="1"/>
</dbReference>
<dbReference type="Gene3D" id="3.10.280.10">
    <property type="entry name" value="Mitochondrial glycoprotein"/>
    <property type="match status" value="1"/>
</dbReference>
<dbReference type="AlphaFoldDB" id="A0A328E383"/>
<dbReference type="PANTHER" id="PTHR10826:SF1">
    <property type="entry name" value="COMPLEMENT COMPONENT 1 Q SUBCOMPONENT-BINDING PROTEIN, MITOCHONDRIAL"/>
    <property type="match status" value="1"/>
</dbReference>